<dbReference type="EMBL" id="JAOVQN010000015">
    <property type="protein sequence ID" value="MCU9839116.1"/>
    <property type="molecule type" value="Genomic_DNA"/>
</dbReference>
<gene>
    <name evidence="3" type="ORF">OEZ49_15170</name>
</gene>
<evidence type="ECO:0000313" key="4">
    <source>
        <dbReference type="Proteomes" id="UP001321014"/>
    </source>
</evidence>
<dbReference type="RefSeq" id="WP_263389105.1">
    <property type="nucleotide sequence ID" value="NZ_JAOVQN010000015.1"/>
</dbReference>
<dbReference type="InterPro" id="IPR015919">
    <property type="entry name" value="Cadherin-like_sf"/>
</dbReference>
<reference evidence="3 4" key="1">
    <citation type="submission" date="2022-10" db="EMBL/GenBank/DDBJ databases">
        <title>Ruegeria sp. nov., isolated from ocean surface water.</title>
        <authorList>
            <person name="He W."/>
            <person name="Wang L."/>
            <person name="Zhang D.-F."/>
        </authorList>
    </citation>
    <scope>NUCLEOTIDE SEQUENCE [LARGE SCALE GENOMIC DNA]</scope>
    <source>
        <strain evidence="3 4">WL0004</strain>
    </source>
</reference>
<dbReference type="SUPFAM" id="SSF49313">
    <property type="entry name" value="Cadherin-like"/>
    <property type="match status" value="1"/>
</dbReference>
<dbReference type="Proteomes" id="UP001321014">
    <property type="component" value="Unassembled WGS sequence"/>
</dbReference>
<feature type="domain" description="FecR protein" evidence="2">
    <location>
        <begin position="140"/>
        <end position="236"/>
    </location>
</feature>
<name>A0ABT2WTB4_9RHOB</name>
<proteinExistence type="predicted"/>
<dbReference type="InterPro" id="IPR010221">
    <property type="entry name" value="VCBS_dom"/>
</dbReference>
<sequence length="582" mass="61765">MVRATAELDFDPQHSFGQILHTEDGPIFLPSDLKLFTAEFVKVGSDLNIVDTEGQSLRIINYFSELDPRDLVSSDGGVLHGDTVRLLSGAGLDSLFAQVGAAQASIPIGQVELLSGGAHVQRLDGSIDDLNIGTKIYANDVLLTDSDGRVSVTFADGTIFSLSESSRMVIDELVYSPEGTDNSSKFNLINGGFVFIAGQVAKTGDMDVTTPAATMGIRGTNVSALLSKVEEVTRLTVALNYDPDGHLGTIDVYDLENTLITTITATDTAWLISAVEGIAIELPRAVGDEAEDADLIADALAAFASAQQRLLLGENYVEIGSHNFHGTPSRPQLDDLKSPAEPDEVPENEDLQFDEESQFNEGRVSPNIDNVRDPFDTPDPQDLVITGNEDAGGNSPIEGRIAFEVGSVRPESFSVQDSPNNGSVRLSTDGSFTYTPEPNFFGTDSFTYSVTSSNGEVLSGTVTINVLAVNDLPDAVPDRFTLNEDGTISGSVLNNDSDIDGDELFVTIATSPEHGMLNISPDGAFSYTPNPDFSGTDTFVYTVSDGQGGFSSGVVTLTVTPVNDAPFAGDDSRTTAEDTPLT</sequence>
<keyword evidence="4" id="KW-1185">Reference proteome</keyword>
<protein>
    <submittedName>
        <fullName evidence="3">Ig-like domain-containing protein</fullName>
    </submittedName>
</protein>
<feature type="non-terminal residue" evidence="3">
    <location>
        <position position="582"/>
    </location>
</feature>
<evidence type="ECO:0000259" key="2">
    <source>
        <dbReference type="Pfam" id="PF04773"/>
    </source>
</evidence>
<feature type="compositionally biased region" description="Acidic residues" evidence="1">
    <location>
        <begin position="341"/>
        <end position="358"/>
    </location>
</feature>
<dbReference type="NCBIfam" id="TIGR01965">
    <property type="entry name" value="VCBS_repeat"/>
    <property type="match status" value="1"/>
</dbReference>
<accession>A0ABT2WTB4</accession>
<organism evidence="3 4">
    <name type="scientific">Ruegeria marisflavi</name>
    <dbReference type="NCBI Taxonomy" id="2984152"/>
    <lineage>
        <taxon>Bacteria</taxon>
        <taxon>Pseudomonadati</taxon>
        <taxon>Pseudomonadota</taxon>
        <taxon>Alphaproteobacteria</taxon>
        <taxon>Rhodobacterales</taxon>
        <taxon>Roseobacteraceae</taxon>
        <taxon>Ruegeria</taxon>
    </lineage>
</organism>
<dbReference type="Gene3D" id="2.60.40.2810">
    <property type="match status" value="2"/>
</dbReference>
<comment type="caution">
    <text evidence="3">The sequence shown here is derived from an EMBL/GenBank/DDBJ whole genome shotgun (WGS) entry which is preliminary data.</text>
</comment>
<dbReference type="Pfam" id="PF04773">
    <property type="entry name" value="FecR"/>
    <property type="match status" value="1"/>
</dbReference>
<dbReference type="PANTHER" id="PTHR38731:SF1">
    <property type="entry name" value="FECR PROTEIN DOMAIN-CONTAINING PROTEIN"/>
    <property type="match status" value="1"/>
</dbReference>
<dbReference type="PANTHER" id="PTHR38731">
    <property type="entry name" value="LIPL45-RELATED LIPOPROTEIN-RELATED"/>
    <property type="match status" value="1"/>
</dbReference>
<evidence type="ECO:0000256" key="1">
    <source>
        <dbReference type="SAM" id="MobiDB-lite"/>
    </source>
</evidence>
<dbReference type="InterPro" id="IPR006860">
    <property type="entry name" value="FecR"/>
</dbReference>
<evidence type="ECO:0000313" key="3">
    <source>
        <dbReference type="EMBL" id="MCU9839116.1"/>
    </source>
</evidence>
<feature type="region of interest" description="Disordered" evidence="1">
    <location>
        <begin position="323"/>
        <end position="376"/>
    </location>
</feature>
<dbReference type="NCBIfam" id="NF012211">
    <property type="entry name" value="tand_rpt_95"/>
    <property type="match status" value="2"/>
</dbReference>
<dbReference type="Pfam" id="PF17963">
    <property type="entry name" value="Big_9"/>
    <property type="match status" value="2"/>
</dbReference>